<dbReference type="GO" id="GO:0016491">
    <property type="term" value="F:oxidoreductase activity"/>
    <property type="evidence" value="ECO:0007669"/>
    <property type="project" value="UniProtKB-KW"/>
</dbReference>
<sequence>MSTERDISLLLGTGGGFFAAAQSPTPATTTGFLSILPKYGIKDIDTAAVYPGGKSGRSEELLGTIKASSKFTIDTKIMVTGGHGPGAGMGDLSRESVLKSWKTSCERLGVKRVRTLYCHRPDDGTPLVETAAVFDELYKQGAFEHWGVSNYPIATLQDLLKVCEENNFIKPTVYQGMYNVLCRHAEKSLFPILQEHKITYNVYSPTAGGLFASTPSSRYQEHNPGAANWIGMYKGSPKLDEGIDKVRKIARENGIEAMELALRWAVHDSPLRMGDGVILGARNEEQLVQNLEWIEKGRLPEGVKEILDEIWDDVEEVAPGRV</sequence>
<evidence type="ECO:0000313" key="5">
    <source>
        <dbReference type="Proteomes" id="UP000433883"/>
    </source>
</evidence>
<dbReference type="PANTHER" id="PTHR43364">
    <property type="entry name" value="NADH-SPECIFIC METHYLGLYOXAL REDUCTASE-RELATED"/>
    <property type="match status" value="1"/>
</dbReference>
<evidence type="ECO:0000313" key="6">
    <source>
        <dbReference type="Proteomes" id="UP000447873"/>
    </source>
</evidence>
<evidence type="ECO:0000259" key="2">
    <source>
        <dbReference type="Pfam" id="PF00248"/>
    </source>
</evidence>
<reference evidence="3 5" key="1">
    <citation type="submission" date="2019-11" db="EMBL/GenBank/DDBJ databases">
        <title>Venturia inaequalis Genome Resource.</title>
        <authorList>
            <person name="Lichtner F.J."/>
        </authorList>
    </citation>
    <scope>NUCLEOTIDE SEQUENCE [LARGE SCALE GENOMIC DNA]</scope>
    <source>
        <strain evidence="4 6">120213</strain>
        <strain evidence="3">Bline_iso_100314</strain>
    </source>
</reference>
<dbReference type="InterPro" id="IPR050523">
    <property type="entry name" value="AKR_Detox_Biosynth"/>
</dbReference>
<dbReference type="InterPro" id="IPR023210">
    <property type="entry name" value="NADP_OxRdtase_dom"/>
</dbReference>
<dbReference type="Proteomes" id="UP000433883">
    <property type="component" value="Unassembled WGS sequence"/>
</dbReference>
<dbReference type="AlphaFoldDB" id="A0A8H3YKD6"/>
<dbReference type="EMBL" id="WNWS01000461">
    <property type="protein sequence ID" value="KAE9967373.1"/>
    <property type="molecule type" value="Genomic_DNA"/>
</dbReference>
<name>A0A8H3YKD6_VENIN</name>
<proteinExistence type="predicted"/>
<dbReference type="EMBL" id="WNWQ01000800">
    <property type="protein sequence ID" value="KAE9963684.1"/>
    <property type="molecule type" value="Genomic_DNA"/>
</dbReference>
<dbReference type="Proteomes" id="UP000447873">
    <property type="component" value="Unassembled WGS sequence"/>
</dbReference>
<dbReference type="InterPro" id="IPR036812">
    <property type="entry name" value="NAD(P)_OxRdtase_dom_sf"/>
</dbReference>
<dbReference type="Gene3D" id="3.20.20.100">
    <property type="entry name" value="NADP-dependent oxidoreductase domain"/>
    <property type="match status" value="1"/>
</dbReference>
<keyword evidence="1" id="KW-0560">Oxidoreductase</keyword>
<comment type="caution">
    <text evidence="3">The sequence shown here is derived from an EMBL/GenBank/DDBJ whole genome shotgun (WGS) entry which is preliminary data.</text>
</comment>
<dbReference type="PANTHER" id="PTHR43364:SF4">
    <property type="entry name" value="NAD(P)-LINKED OXIDOREDUCTASE SUPERFAMILY PROTEIN"/>
    <property type="match status" value="1"/>
</dbReference>
<dbReference type="Pfam" id="PF00248">
    <property type="entry name" value="Aldo_ket_red"/>
    <property type="match status" value="1"/>
</dbReference>
<dbReference type="SUPFAM" id="SSF51430">
    <property type="entry name" value="NAD(P)-linked oxidoreductase"/>
    <property type="match status" value="1"/>
</dbReference>
<protein>
    <recommendedName>
        <fullName evidence="2">NADP-dependent oxidoreductase domain-containing protein</fullName>
    </recommendedName>
</protein>
<evidence type="ECO:0000256" key="1">
    <source>
        <dbReference type="ARBA" id="ARBA00023002"/>
    </source>
</evidence>
<feature type="domain" description="NADP-dependent oxidoreductase" evidence="2">
    <location>
        <begin position="22"/>
        <end position="311"/>
    </location>
</feature>
<dbReference type="GO" id="GO:0005829">
    <property type="term" value="C:cytosol"/>
    <property type="evidence" value="ECO:0007669"/>
    <property type="project" value="TreeGrafter"/>
</dbReference>
<gene>
    <name evidence="3" type="ORF">BLS_009068</name>
    <name evidence="4" type="ORF">EG328_008266</name>
</gene>
<evidence type="ECO:0000313" key="4">
    <source>
        <dbReference type="EMBL" id="KAE9967373.1"/>
    </source>
</evidence>
<organism evidence="3 5">
    <name type="scientific">Venturia inaequalis</name>
    <name type="common">Apple scab fungus</name>
    <dbReference type="NCBI Taxonomy" id="5025"/>
    <lineage>
        <taxon>Eukaryota</taxon>
        <taxon>Fungi</taxon>
        <taxon>Dikarya</taxon>
        <taxon>Ascomycota</taxon>
        <taxon>Pezizomycotina</taxon>
        <taxon>Dothideomycetes</taxon>
        <taxon>Pleosporomycetidae</taxon>
        <taxon>Venturiales</taxon>
        <taxon>Venturiaceae</taxon>
        <taxon>Venturia</taxon>
    </lineage>
</organism>
<evidence type="ECO:0000313" key="3">
    <source>
        <dbReference type="EMBL" id="KAE9963684.1"/>
    </source>
</evidence>
<accession>A0A8H3YKD6</accession>
<dbReference type="OrthoDB" id="48988at2759"/>